<reference evidence="1 2" key="2">
    <citation type="submission" date="2018-11" db="EMBL/GenBank/DDBJ databases">
        <authorList>
            <consortium name="Pathogen Informatics"/>
        </authorList>
    </citation>
    <scope>NUCLEOTIDE SEQUENCE [LARGE SCALE GENOMIC DNA]</scope>
    <source>
        <strain evidence="1">Dakar</strain>
        <strain evidence="2">Dakar, Senegal</strain>
    </source>
</reference>
<reference evidence="3" key="1">
    <citation type="submission" date="2016-06" db="UniProtKB">
        <authorList>
            <consortium name="WormBaseParasite"/>
        </authorList>
    </citation>
    <scope>IDENTIFICATION</scope>
</reference>
<evidence type="ECO:0000313" key="3">
    <source>
        <dbReference type="WBParaSite" id="SCUD_0000779701-mRNA-1"/>
    </source>
</evidence>
<keyword evidence="2" id="KW-1185">Reference proteome</keyword>
<dbReference type="EMBL" id="UZAK01032471">
    <property type="protein sequence ID" value="VDP27786.1"/>
    <property type="molecule type" value="Genomic_DNA"/>
</dbReference>
<protein>
    <submittedName>
        <fullName evidence="1 3">Uncharacterized protein</fullName>
    </submittedName>
</protein>
<name>A0A183JYJ1_9TREM</name>
<dbReference type="WBParaSite" id="SCUD_0000779701-mRNA-1">
    <property type="protein sequence ID" value="SCUD_0000779701-mRNA-1"/>
    <property type="gene ID" value="SCUD_0000779701"/>
</dbReference>
<organism evidence="3">
    <name type="scientific">Schistosoma curassoni</name>
    <dbReference type="NCBI Taxonomy" id="6186"/>
    <lineage>
        <taxon>Eukaryota</taxon>
        <taxon>Metazoa</taxon>
        <taxon>Spiralia</taxon>
        <taxon>Lophotrochozoa</taxon>
        <taxon>Platyhelminthes</taxon>
        <taxon>Trematoda</taxon>
        <taxon>Digenea</taxon>
        <taxon>Strigeidida</taxon>
        <taxon>Schistosomatoidea</taxon>
        <taxon>Schistosomatidae</taxon>
        <taxon>Schistosoma</taxon>
    </lineage>
</organism>
<sequence>MQFDDLRNMEAVCSLPQKAVADGIRPMDVENATLALPILALTSASDPPCSSIMLPRCRGLYNPVDHQKKSNSLV</sequence>
<gene>
    <name evidence="1" type="ORF">SCUD_LOCUS7797</name>
</gene>
<proteinExistence type="predicted"/>
<accession>A0A183JYJ1</accession>
<evidence type="ECO:0000313" key="2">
    <source>
        <dbReference type="Proteomes" id="UP000279833"/>
    </source>
</evidence>
<dbReference type="Proteomes" id="UP000279833">
    <property type="component" value="Unassembled WGS sequence"/>
</dbReference>
<evidence type="ECO:0000313" key="1">
    <source>
        <dbReference type="EMBL" id="VDP27786.1"/>
    </source>
</evidence>
<dbReference type="AlphaFoldDB" id="A0A183JYJ1"/>